<accession>A0ABU6K5H6</accession>
<keyword evidence="5 9" id="KW-1133">Transmembrane helix</keyword>
<feature type="transmembrane region" description="Helical" evidence="9">
    <location>
        <begin position="234"/>
        <end position="252"/>
    </location>
</feature>
<dbReference type="InterPro" id="IPR009056">
    <property type="entry name" value="Cyt_c-like_dom"/>
</dbReference>
<protein>
    <submittedName>
        <fullName evidence="12">Cytochrome c1</fullName>
    </submittedName>
</protein>
<comment type="subcellular location">
    <subcellularLocation>
        <location evidence="1">Membrane</location>
    </subcellularLocation>
</comment>
<feature type="chain" id="PRO_5045176138" evidence="10">
    <location>
        <begin position="31"/>
        <end position="261"/>
    </location>
</feature>
<evidence type="ECO:0000256" key="5">
    <source>
        <dbReference type="ARBA" id="ARBA00022989"/>
    </source>
</evidence>
<dbReference type="PROSITE" id="PS51007">
    <property type="entry name" value="CYTC"/>
    <property type="match status" value="1"/>
</dbReference>
<organism evidence="12 13">
    <name type="scientific">Uliginosibacterium silvisoli</name>
    <dbReference type="NCBI Taxonomy" id="3114758"/>
    <lineage>
        <taxon>Bacteria</taxon>
        <taxon>Pseudomonadati</taxon>
        <taxon>Pseudomonadota</taxon>
        <taxon>Betaproteobacteria</taxon>
        <taxon>Rhodocyclales</taxon>
        <taxon>Zoogloeaceae</taxon>
        <taxon>Uliginosibacterium</taxon>
    </lineage>
</organism>
<keyword evidence="3 9" id="KW-0812">Transmembrane</keyword>
<dbReference type="PANTHER" id="PTHR10266">
    <property type="entry name" value="CYTOCHROME C1"/>
    <property type="match status" value="1"/>
</dbReference>
<dbReference type="Proteomes" id="UP001331561">
    <property type="component" value="Unassembled WGS sequence"/>
</dbReference>
<evidence type="ECO:0000313" key="12">
    <source>
        <dbReference type="EMBL" id="MEC5386293.1"/>
    </source>
</evidence>
<dbReference type="EMBL" id="JAYXHS010000002">
    <property type="protein sequence ID" value="MEC5386293.1"/>
    <property type="molecule type" value="Genomic_DNA"/>
</dbReference>
<feature type="signal peptide" evidence="10">
    <location>
        <begin position="1"/>
        <end position="30"/>
    </location>
</feature>
<name>A0ABU6K5H6_9RHOO</name>
<evidence type="ECO:0000256" key="9">
    <source>
        <dbReference type="SAM" id="Phobius"/>
    </source>
</evidence>
<evidence type="ECO:0000313" key="13">
    <source>
        <dbReference type="Proteomes" id="UP001331561"/>
    </source>
</evidence>
<dbReference type="Gene3D" id="1.20.5.100">
    <property type="entry name" value="Cytochrome c1, transmembrane anchor, C-terminal"/>
    <property type="match status" value="1"/>
</dbReference>
<dbReference type="SUPFAM" id="SSF46626">
    <property type="entry name" value="Cytochrome c"/>
    <property type="match status" value="1"/>
</dbReference>
<sequence length="261" mass="29176">MKMMFPKTFRFVAAALLSAACAGLSLPAAASGDVLRLDKAPLQFDNASLQNGAKLFVNYCLNCHSASYVRYNRLQQIGLTDPQIRDNLLFTADKVGDLMKIALRREDAKQWFGAAPPDLSLIARARSGEFGTGADWIYTYLRQFYRDDSRPTGWNNTVFPNVGMPNVLWTLQGQQAAHFVEKTDAHGVAAKHLEKLEIVQPGTLSKEEFDEEVADLVSFIAWMGEPAQEMRQQIGLYVLAVLAVLAVLSYMLKRAFWKDVH</sequence>
<keyword evidence="10" id="KW-0732">Signal</keyword>
<keyword evidence="7 9" id="KW-0472">Membrane</keyword>
<comment type="caution">
    <text evidence="12">The sequence shown here is derived from an EMBL/GenBank/DDBJ whole genome shotgun (WGS) entry which is preliminary data.</text>
</comment>
<dbReference type="PROSITE" id="PS51257">
    <property type="entry name" value="PROKAR_LIPOPROTEIN"/>
    <property type="match status" value="1"/>
</dbReference>
<evidence type="ECO:0000256" key="7">
    <source>
        <dbReference type="ARBA" id="ARBA00023136"/>
    </source>
</evidence>
<evidence type="ECO:0000256" key="2">
    <source>
        <dbReference type="ARBA" id="ARBA00022617"/>
    </source>
</evidence>
<proteinExistence type="predicted"/>
<evidence type="ECO:0000256" key="1">
    <source>
        <dbReference type="ARBA" id="ARBA00004370"/>
    </source>
</evidence>
<dbReference type="InterPro" id="IPR002326">
    <property type="entry name" value="Cyt_c1"/>
</dbReference>
<dbReference type="InterPro" id="IPR036909">
    <property type="entry name" value="Cyt_c-like_dom_sf"/>
</dbReference>
<evidence type="ECO:0000256" key="3">
    <source>
        <dbReference type="ARBA" id="ARBA00022692"/>
    </source>
</evidence>
<dbReference type="RefSeq" id="WP_327599265.1">
    <property type="nucleotide sequence ID" value="NZ_JAYXHS010000002.1"/>
</dbReference>
<dbReference type="Gene3D" id="1.10.760.10">
    <property type="entry name" value="Cytochrome c-like domain"/>
    <property type="match status" value="1"/>
</dbReference>
<dbReference type="PANTHER" id="PTHR10266:SF3">
    <property type="entry name" value="CYTOCHROME C1, HEME PROTEIN, MITOCHONDRIAL"/>
    <property type="match status" value="1"/>
</dbReference>
<keyword evidence="6 8" id="KW-0408">Iron</keyword>
<keyword evidence="4 8" id="KW-0479">Metal-binding</keyword>
<feature type="domain" description="Cytochrome c" evidence="11">
    <location>
        <begin position="47"/>
        <end position="224"/>
    </location>
</feature>
<evidence type="ECO:0000256" key="6">
    <source>
        <dbReference type="ARBA" id="ARBA00023004"/>
    </source>
</evidence>
<evidence type="ECO:0000256" key="4">
    <source>
        <dbReference type="ARBA" id="ARBA00022723"/>
    </source>
</evidence>
<keyword evidence="2 8" id="KW-0349">Heme</keyword>
<dbReference type="Pfam" id="PF02167">
    <property type="entry name" value="Cytochrom_C1"/>
    <property type="match status" value="1"/>
</dbReference>
<evidence type="ECO:0000256" key="8">
    <source>
        <dbReference type="PROSITE-ProRule" id="PRU00433"/>
    </source>
</evidence>
<evidence type="ECO:0000256" key="10">
    <source>
        <dbReference type="SAM" id="SignalP"/>
    </source>
</evidence>
<evidence type="ECO:0000259" key="11">
    <source>
        <dbReference type="PROSITE" id="PS51007"/>
    </source>
</evidence>
<gene>
    <name evidence="12" type="ORF">VVD49_11205</name>
</gene>
<reference evidence="12 13" key="1">
    <citation type="submission" date="2024-01" db="EMBL/GenBank/DDBJ databases">
        <title>Uliginosibacterium soil sp. nov.</title>
        <authorList>
            <person name="Lv Y."/>
        </authorList>
    </citation>
    <scope>NUCLEOTIDE SEQUENCE [LARGE SCALE GENOMIC DNA]</scope>
    <source>
        <strain evidence="12 13">H3</strain>
    </source>
</reference>
<keyword evidence="13" id="KW-1185">Reference proteome</keyword>